<evidence type="ECO:0000313" key="8">
    <source>
        <dbReference type="EMBL" id="JAA71826.1"/>
    </source>
</evidence>
<evidence type="ECO:0000256" key="2">
    <source>
        <dbReference type="ARBA" id="ARBA00022525"/>
    </source>
</evidence>
<protein>
    <submittedName>
        <fullName evidence="8">Putative ixodes 8-cys protein</fullName>
    </submittedName>
</protein>
<feature type="compositionally biased region" description="Polar residues" evidence="6">
    <location>
        <begin position="24"/>
        <end position="35"/>
    </location>
</feature>
<evidence type="ECO:0000256" key="7">
    <source>
        <dbReference type="SAM" id="SignalP"/>
    </source>
</evidence>
<dbReference type="GO" id="GO:0005576">
    <property type="term" value="C:extracellular region"/>
    <property type="evidence" value="ECO:0007669"/>
    <property type="project" value="UniProtKB-SubCell"/>
</dbReference>
<evidence type="ECO:0000256" key="3">
    <source>
        <dbReference type="ARBA" id="ARBA00022729"/>
    </source>
</evidence>
<feature type="signal peptide" evidence="7">
    <location>
        <begin position="1"/>
        <end position="21"/>
    </location>
</feature>
<comment type="similarity">
    <text evidence="5">Belongs to the salp15 family.</text>
</comment>
<accession>A0A0K8RL63</accession>
<proteinExistence type="evidence at transcript level"/>
<dbReference type="EMBL" id="GADI01001982">
    <property type="protein sequence ID" value="JAA71826.1"/>
    <property type="molecule type" value="mRNA"/>
</dbReference>
<sequence>MFKLSFLIVFILAGLYFVVGSEDGSSSGKEASSNAGGTGTKKEEQDTQTSNGSETSDGNENNAQTSEDKKNNEEKKLGDHLPDFIGTDKDKASYLDMLLSVCHKEHKLYKINIEDIKFEKCTFICRNNSATVTNKEERIPAGLVCNSHKEKCPEKGPCPEPPLPSC</sequence>
<feature type="region of interest" description="Disordered" evidence="6">
    <location>
        <begin position="24"/>
        <end position="85"/>
    </location>
</feature>
<feature type="chain" id="PRO_5005518763" evidence="7">
    <location>
        <begin position="22"/>
        <end position="166"/>
    </location>
</feature>
<reference evidence="8" key="1">
    <citation type="submission" date="2012-12" db="EMBL/GenBank/DDBJ databases">
        <title>Identification and characterization of a phenylalanine ammonia-lyase gene family in Isatis indigotica Fort.</title>
        <authorList>
            <person name="Liu Q."/>
            <person name="Chen J."/>
            <person name="Zhou X."/>
            <person name="Di P."/>
            <person name="Xiao Y."/>
            <person name="Xuan H."/>
            <person name="Zhang L."/>
            <person name="Chen W."/>
        </authorList>
    </citation>
    <scope>NUCLEOTIDE SEQUENCE</scope>
    <source>
        <tissue evidence="8">Salivary gland</tissue>
    </source>
</reference>
<organism evidence="8">
    <name type="scientific">Ixodes ricinus</name>
    <name type="common">Common tick</name>
    <name type="synonym">Acarus ricinus</name>
    <dbReference type="NCBI Taxonomy" id="34613"/>
    <lineage>
        <taxon>Eukaryota</taxon>
        <taxon>Metazoa</taxon>
        <taxon>Ecdysozoa</taxon>
        <taxon>Arthropoda</taxon>
        <taxon>Chelicerata</taxon>
        <taxon>Arachnida</taxon>
        <taxon>Acari</taxon>
        <taxon>Parasitiformes</taxon>
        <taxon>Ixodida</taxon>
        <taxon>Ixodoidea</taxon>
        <taxon>Ixodidae</taxon>
        <taxon>Ixodinae</taxon>
        <taxon>Ixodes</taxon>
    </lineage>
</organism>
<evidence type="ECO:0000256" key="1">
    <source>
        <dbReference type="ARBA" id="ARBA00004613"/>
    </source>
</evidence>
<feature type="compositionally biased region" description="Basic and acidic residues" evidence="6">
    <location>
        <begin position="66"/>
        <end position="85"/>
    </location>
</feature>
<dbReference type="Pfam" id="PF12115">
    <property type="entry name" value="Salp15"/>
    <property type="match status" value="1"/>
</dbReference>
<evidence type="ECO:0000256" key="6">
    <source>
        <dbReference type="SAM" id="MobiDB-lite"/>
    </source>
</evidence>
<name>A0A0K8RL63_IXORI</name>
<keyword evidence="2" id="KW-0964">Secreted</keyword>
<evidence type="ECO:0000256" key="4">
    <source>
        <dbReference type="ARBA" id="ARBA00023180"/>
    </source>
</evidence>
<keyword evidence="4" id="KW-0325">Glycoprotein</keyword>
<keyword evidence="3 7" id="KW-0732">Signal</keyword>
<comment type="subcellular location">
    <subcellularLocation>
        <location evidence="1">Secreted</location>
    </subcellularLocation>
</comment>
<dbReference type="InterPro" id="IPR021971">
    <property type="entry name" value="Salp15"/>
</dbReference>
<feature type="compositionally biased region" description="Polar residues" evidence="6">
    <location>
        <begin position="47"/>
        <end position="65"/>
    </location>
</feature>
<evidence type="ECO:0000256" key="5">
    <source>
        <dbReference type="ARBA" id="ARBA00034321"/>
    </source>
</evidence>
<dbReference type="AlphaFoldDB" id="A0A0K8RL63"/>